<proteinExistence type="predicted"/>
<comment type="caution">
    <text evidence="1">The sequence shown here is derived from an EMBL/GenBank/DDBJ whole genome shotgun (WGS) entry which is preliminary data.</text>
</comment>
<dbReference type="Proteomes" id="UP000304953">
    <property type="component" value="Unassembled WGS sequence"/>
</dbReference>
<protein>
    <submittedName>
        <fullName evidence="1">Uncharacterized protein</fullName>
    </submittedName>
</protein>
<evidence type="ECO:0000313" key="2">
    <source>
        <dbReference type="Proteomes" id="UP000304953"/>
    </source>
</evidence>
<sequence>MILPKELSVTDLNIKFDYGGGETVTAQYSFENHLVGQFEFTVEGIQTESAIIEKEVQEQVSENMENESYSLNSGGNYEKAEQLF</sequence>
<dbReference type="EMBL" id="SRYA01000104">
    <property type="protein sequence ID" value="TGY88043.1"/>
    <property type="molecule type" value="Genomic_DNA"/>
</dbReference>
<keyword evidence="2" id="KW-1185">Reference proteome</keyword>
<name>A0AC61RPA4_9FIRM</name>
<evidence type="ECO:0000313" key="1">
    <source>
        <dbReference type="EMBL" id="TGY88043.1"/>
    </source>
</evidence>
<accession>A0AC61RPA4</accession>
<gene>
    <name evidence="1" type="ORF">E5329_26080</name>
</gene>
<organism evidence="1 2">
    <name type="scientific">Petralouisia muris</name>
    <dbReference type="NCBI Taxonomy" id="3032872"/>
    <lineage>
        <taxon>Bacteria</taxon>
        <taxon>Bacillati</taxon>
        <taxon>Bacillota</taxon>
        <taxon>Clostridia</taxon>
        <taxon>Lachnospirales</taxon>
        <taxon>Lachnospiraceae</taxon>
        <taxon>Petralouisia</taxon>
    </lineage>
</organism>
<reference evidence="1" key="1">
    <citation type="submission" date="2019-04" db="EMBL/GenBank/DDBJ databases">
        <title>Microbes associate with the intestines of laboratory mice.</title>
        <authorList>
            <person name="Navarre W."/>
            <person name="Wong E."/>
            <person name="Huang K."/>
            <person name="Tropini C."/>
            <person name="Ng K."/>
            <person name="Yu B."/>
        </authorList>
    </citation>
    <scope>NUCLEOTIDE SEQUENCE</scope>
    <source>
        <strain evidence="1">NM01_1-7b</strain>
    </source>
</reference>